<feature type="coiled-coil region" evidence="1">
    <location>
        <begin position="160"/>
        <end position="208"/>
    </location>
</feature>
<comment type="caution">
    <text evidence="2">The sequence shown here is derived from an EMBL/GenBank/DDBJ whole genome shotgun (WGS) entry which is preliminary data.</text>
</comment>
<dbReference type="Gene3D" id="2.40.30.170">
    <property type="match status" value="1"/>
</dbReference>
<dbReference type="PANTHER" id="PTHR30438:SF2">
    <property type="entry name" value="MEMBRANE PROTEIN"/>
    <property type="match status" value="1"/>
</dbReference>
<sequence>MTRKGWIVAALVVAVVAAGAYYGWTSLTASRLPAGIASGNGRIEAVEIDVSTKIAGRIADILVDEGDFVEAGQELARMDTAQLDARRRQAEAELARAKIGVETAGSLVKQQEAQKEAAAALIAQREAELDAALTRRNRSEQLLRTNTVSQQVLDDDRANYQAAVATVAAAKAQLAAAEAAVSTAQAQVVDAKAAVEAAEAAIESIDADLNDSVLRSPRAGRVQYRVAQPGEVLSAGGRVLNLVDLTDVYMTFFLPTEQAGRVALGSEVRLVLDAIPQYVIPAKATFVADVAQFTPKTVETQEERLKLMFRIKARIEPELLKRYIRQVKTGLPGVAYVKIAQDAEWPAALGNVVK</sequence>
<evidence type="ECO:0000313" key="3">
    <source>
        <dbReference type="Proteomes" id="UP000659172"/>
    </source>
</evidence>
<gene>
    <name evidence="2" type="ORF">HV823_12910</name>
</gene>
<dbReference type="Proteomes" id="UP000659172">
    <property type="component" value="Unassembled WGS sequence"/>
</dbReference>
<proteinExistence type="predicted"/>
<evidence type="ECO:0000313" key="2">
    <source>
        <dbReference type="EMBL" id="NVP56153.1"/>
    </source>
</evidence>
<keyword evidence="3" id="KW-1185">Reference proteome</keyword>
<organism evidence="2 3">
    <name type="scientific">Mycoplana rhizolycopersici</name>
    <dbReference type="NCBI Taxonomy" id="2746702"/>
    <lineage>
        <taxon>Bacteria</taxon>
        <taxon>Pseudomonadati</taxon>
        <taxon>Pseudomonadota</taxon>
        <taxon>Alphaproteobacteria</taxon>
        <taxon>Hyphomicrobiales</taxon>
        <taxon>Rhizobiaceae</taxon>
        <taxon>Mycoplana</taxon>
    </lineage>
</organism>
<dbReference type="Gene3D" id="1.10.287.470">
    <property type="entry name" value="Helix hairpin bin"/>
    <property type="match status" value="3"/>
</dbReference>
<name>A0ABX2QEI7_9HYPH</name>
<dbReference type="SUPFAM" id="SSF111369">
    <property type="entry name" value="HlyD-like secretion proteins"/>
    <property type="match status" value="3"/>
</dbReference>
<protein>
    <submittedName>
        <fullName evidence="2">HlyD family efflux transporter periplasmic adaptor subunit</fullName>
    </submittedName>
</protein>
<reference evidence="2 3" key="1">
    <citation type="submission" date="2020-06" db="EMBL/GenBank/DDBJ databases">
        <title>Rhizobium sp.nov. isolated from the tomato plant.</title>
        <authorList>
            <person name="Thin K.K."/>
            <person name="Zhang X."/>
            <person name="He S."/>
        </authorList>
    </citation>
    <scope>NUCLEOTIDE SEQUENCE [LARGE SCALE GENOMIC DNA]</scope>
    <source>
        <strain evidence="2 3">DBTS2</strain>
    </source>
</reference>
<dbReference type="RefSeq" id="WP_176950134.1">
    <property type="nucleotide sequence ID" value="NZ_JABXYK010000007.1"/>
</dbReference>
<dbReference type="PANTHER" id="PTHR30438">
    <property type="entry name" value="36 KDA ANTIGEN-RELATED"/>
    <property type="match status" value="1"/>
</dbReference>
<evidence type="ECO:0000256" key="1">
    <source>
        <dbReference type="SAM" id="Coils"/>
    </source>
</evidence>
<keyword evidence="1" id="KW-0175">Coiled coil</keyword>
<accession>A0ABX2QEI7</accession>
<dbReference type="Gene3D" id="2.40.50.100">
    <property type="match status" value="2"/>
</dbReference>
<dbReference type="PRINTS" id="PR01490">
    <property type="entry name" value="RTXTOXIND"/>
</dbReference>
<dbReference type="EMBL" id="JABXYK010000007">
    <property type="protein sequence ID" value="NVP56153.1"/>
    <property type="molecule type" value="Genomic_DNA"/>
</dbReference>